<dbReference type="Proteomes" id="UP000177126">
    <property type="component" value="Unassembled WGS sequence"/>
</dbReference>
<dbReference type="PRINTS" id="PR00377">
    <property type="entry name" value="IMPHPHTASES"/>
</dbReference>
<evidence type="ECO:0000256" key="2">
    <source>
        <dbReference type="ARBA" id="ARBA00022723"/>
    </source>
</evidence>
<dbReference type="InterPro" id="IPR000760">
    <property type="entry name" value="Inositol_monophosphatase-like"/>
</dbReference>
<dbReference type="Gene3D" id="3.40.190.80">
    <property type="match status" value="1"/>
</dbReference>
<comment type="cofactor">
    <cofactor evidence="7">
        <name>Mg(2+)</name>
        <dbReference type="ChEBI" id="CHEBI:18420"/>
    </cofactor>
</comment>
<dbReference type="InterPro" id="IPR020583">
    <property type="entry name" value="Inositol_monoP_metal-BS"/>
</dbReference>
<name>A0A1G2FNL3_9BACT</name>
<organism evidence="8 9">
    <name type="scientific">Candidatus Portnoybacteria bacterium RIFCSPLOWO2_02_FULL_39_11</name>
    <dbReference type="NCBI Taxonomy" id="1802001"/>
    <lineage>
        <taxon>Bacteria</taxon>
        <taxon>Candidatus Portnoyibacteriota</taxon>
    </lineage>
</organism>
<dbReference type="AlphaFoldDB" id="A0A1G2FNL3"/>
<evidence type="ECO:0000313" key="9">
    <source>
        <dbReference type="Proteomes" id="UP000177126"/>
    </source>
</evidence>
<dbReference type="PROSITE" id="PS00630">
    <property type="entry name" value="IMP_2"/>
    <property type="match status" value="1"/>
</dbReference>
<evidence type="ECO:0000313" key="8">
    <source>
        <dbReference type="EMBL" id="OGZ39382.1"/>
    </source>
</evidence>
<evidence type="ECO:0000256" key="5">
    <source>
        <dbReference type="ARBA" id="ARBA00042530"/>
    </source>
</evidence>
<proteinExistence type="predicted"/>
<dbReference type="GO" id="GO:0046872">
    <property type="term" value="F:metal ion binding"/>
    <property type="evidence" value="ECO:0007669"/>
    <property type="project" value="UniProtKB-KW"/>
</dbReference>
<feature type="binding site" evidence="7">
    <location>
        <position position="75"/>
    </location>
    <ligand>
        <name>Mg(2+)</name>
        <dbReference type="ChEBI" id="CHEBI:18420"/>
        <label>1</label>
        <note>catalytic</note>
    </ligand>
</feature>
<comment type="caution">
    <text evidence="8">The sequence shown here is derived from an EMBL/GenBank/DDBJ whole genome shotgun (WGS) entry which is preliminary data.</text>
</comment>
<comment type="catalytic activity">
    <reaction evidence="1">
        <text>adenosine 3',5'-bisphosphate + H2O = AMP + phosphate</text>
        <dbReference type="Rhea" id="RHEA:10040"/>
        <dbReference type="ChEBI" id="CHEBI:15377"/>
        <dbReference type="ChEBI" id="CHEBI:43474"/>
        <dbReference type="ChEBI" id="CHEBI:58343"/>
        <dbReference type="ChEBI" id="CHEBI:456215"/>
        <dbReference type="EC" id="3.1.3.7"/>
    </reaction>
</comment>
<dbReference type="PANTHER" id="PTHR43028:SF5">
    <property type="entry name" value="3'(2'),5'-BISPHOSPHATE NUCLEOTIDASE 1"/>
    <property type="match status" value="1"/>
</dbReference>
<feature type="binding site" evidence="7">
    <location>
        <position position="220"/>
    </location>
    <ligand>
        <name>Mg(2+)</name>
        <dbReference type="ChEBI" id="CHEBI:18420"/>
        <label>2</label>
    </ligand>
</feature>
<dbReference type="InterPro" id="IPR020550">
    <property type="entry name" value="Inositol_monophosphatase_CS"/>
</dbReference>
<keyword evidence="2 7" id="KW-0479">Metal-binding</keyword>
<evidence type="ECO:0000256" key="3">
    <source>
        <dbReference type="ARBA" id="ARBA00022842"/>
    </source>
</evidence>
<feature type="binding site" evidence="7">
    <location>
        <position position="93"/>
    </location>
    <ligand>
        <name>Mg(2+)</name>
        <dbReference type="ChEBI" id="CHEBI:18420"/>
        <label>2</label>
    </ligand>
</feature>
<evidence type="ECO:0000256" key="6">
    <source>
        <dbReference type="ARBA" id="ARBA00044544"/>
    </source>
</evidence>
<accession>A0A1G2FNL3</accession>
<dbReference type="Gene3D" id="3.30.540.10">
    <property type="entry name" value="Fructose-1,6-Bisphosphatase, subunit A, domain 1"/>
    <property type="match status" value="1"/>
</dbReference>
<dbReference type="InterPro" id="IPR050725">
    <property type="entry name" value="CysQ/Inositol_MonoPase"/>
</dbReference>
<dbReference type="SUPFAM" id="SSF56655">
    <property type="entry name" value="Carbohydrate phosphatase"/>
    <property type="match status" value="1"/>
</dbReference>
<dbReference type="GO" id="GO:0008441">
    <property type="term" value="F:3'(2'),5'-bisphosphate nucleotidase activity"/>
    <property type="evidence" value="ECO:0007669"/>
    <property type="project" value="UniProtKB-EC"/>
</dbReference>
<dbReference type="PANTHER" id="PTHR43028">
    <property type="entry name" value="3'(2'),5'-BISPHOSPHATE NUCLEOTIDASE 1"/>
    <property type="match status" value="1"/>
</dbReference>
<dbReference type="PROSITE" id="PS00629">
    <property type="entry name" value="IMP_1"/>
    <property type="match status" value="1"/>
</dbReference>
<feature type="binding site" evidence="7">
    <location>
        <position position="95"/>
    </location>
    <ligand>
        <name>Mg(2+)</name>
        <dbReference type="ChEBI" id="CHEBI:18420"/>
        <label>1</label>
        <note>catalytic</note>
    </ligand>
</feature>
<feature type="binding site" evidence="7">
    <location>
        <position position="96"/>
    </location>
    <ligand>
        <name>Mg(2+)</name>
        <dbReference type="ChEBI" id="CHEBI:18420"/>
        <label>1</label>
        <note>catalytic</note>
    </ligand>
</feature>
<keyword evidence="3 7" id="KW-0460">Magnesium</keyword>
<dbReference type="EMBL" id="MHNF01000061">
    <property type="protein sequence ID" value="OGZ39382.1"/>
    <property type="molecule type" value="Genomic_DNA"/>
</dbReference>
<evidence type="ECO:0000256" key="4">
    <source>
        <dbReference type="ARBA" id="ARBA00041694"/>
    </source>
</evidence>
<protein>
    <recommendedName>
        <fullName evidence="4">3'(2'),5-bisphosphonucleoside 3'(2')-phosphohydrolase</fullName>
    </recommendedName>
    <alternativeName>
        <fullName evidence="6">3'-phosphoadenosine 5'-phosphate phosphatase</fullName>
    </alternativeName>
    <alternativeName>
        <fullName evidence="5">DPNPase</fullName>
    </alternativeName>
</protein>
<dbReference type="Pfam" id="PF00459">
    <property type="entry name" value="Inositol_P"/>
    <property type="match status" value="1"/>
</dbReference>
<reference evidence="8 9" key="1">
    <citation type="journal article" date="2016" name="Nat. Commun.">
        <title>Thousands of microbial genomes shed light on interconnected biogeochemical processes in an aquifer system.</title>
        <authorList>
            <person name="Anantharaman K."/>
            <person name="Brown C.T."/>
            <person name="Hug L.A."/>
            <person name="Sharon I."/>
            <person name="Castelle C.J."/>
            <person name="Probst A.J."/>
            <person name="Thomas B.C."/>
            <person name="Singh A."/>
            <person name="Wilkins M.J."/>
            <person name="Karaoz U."/>
            <person name="Brodie E.L."/>
            <person name="Williams K.H."/>
            <person name="Hubbard S.S."/>
            <person name="Banfield J.F."/>
        </authorList>
    </citation>
    <scope>NUCLEOTIDE SEQUENCE [LARGE SCALE GENOMIC DNA]</scope>
</reference>
<evidence type="ECO:0000256" key="7">
    <source>
        <dbReference type="PIRSR" id="PIRSR600760-2"/>
    </source>
</evidence>
<evidence type="ECO:0000256" key="1">
    <source>
        <dbReference type="ARBA" id="ARBA00001625"/>
    </source>
</evidence>
<dbReference type="GO" id="GO:0046854">
    <property type="term" value="P:phosphatidylinositol phosphate biosynthetic process"/>
    <property type="evidence" value="ECO:0007669"/>
    <property type="project" value="InterPro"/>
</dbReference>
<dbReference type="CDD" id="cd01638">
    <property type="entry name" value="CysQ"/>
    <property type="match status" value="1"/>
</dbReference>
<sequence length="278" mass="30541">MDIGKNSFPFENTLSEVKLAAAAALVAGRAINKIYRGDFSVSQKEDGSPVSEADIASNKIICEILASSGCPILSEENADDKSRLAAKRVWIIDPLDGTADFIKRIGDFTVMIGLVENHSPIAGVIYQPAGDILYAAQKDQGAYFYQSGNWKKLASGDESELTRARAVMSRNHLSEKEEMFLKKLNLNDSIRLGSCLKVIAVAKGQADLYFTFTDKIKQWDTCASYILLKEAGGKMTDMLGNDIGYNTETVNHQNGILAANSSIHDKVVEEYKNFCHNR</sequence>
<gene>
    <name evidence="8" type="ORF">A3B04_04005</name>
</gene>